<keyword evidence="1" id="KW-1188">Viral release from host cell</keyword>
<accession>A0A414P818</accession>
<feature type="region of interest" description="Disordered" evidence="4">
    <location>
        <begin position="162"/>
        <end position="193"/>
    </location>
</feature>
<dbReference type="Pfam" id="PF04586">
    <property type="entry name" value="Peptidase_S78"/>
    <property type="match status" value="1"/>
</dbReference>
<feature type="compositionally biased region" description="Acidic residues" evidence="4">
    <location>
        <begin position="278"/>
        <end position="289"/>
    </location>
</feature>
<evidence type="ECO:0000256" key="4">
    <source>
        <dbReference type="SAM" id="MobiDB-lite"/>
    </source>
</evidence>
<gene>
    <name evidence="6" type="ORF">DW672_03770</name>
</gene>
<evidence type="ECO:0000313" key="6">
    <source>
        <dbReference type="EMBL" id="RHF62369.1"/>
    </source>
</evidence>
<feature type="region of interest" description="Disordered" evidence="4">
    <location>
        <begin position="224"/>
        <end position="248"/>
    </location>
</feature>
<organism evidence="6 7">
    <name type="scientific">[Ruminococcus] lactaris</name>
    <dbReference type="NCBI Taxonomy" id="46228"/>
    <lineage>
        <taxon>Bacteria</taxon>
        <taxon>Bacillati</taxon>
        <taxon>Bacillota</taxon>
        <taxon>Clostridia</taxon>
        <taxon>Lachnospirales</taxon>
        <taxon>Lachnospiraceae</taxon>
        <taxon>Mediterraneibacter</taxon>
    </lineage>
</organism>
<dbReference type="EMBL" id="QRHG01000006">
    <property type="protein sequence ID" value="RHF62369.1"/>
    <property type="molecule type" value="Genomic_DNA"/>
</dbReference>
<dbReference type="GO" id="GO:0008233">
    <property type="term" value="F:peptidase activity"/>
    <property type="evidence" value="ECO:0007669"/>
    <property type="project" value="UniProtKB-KW"/>
</dbReference>
<keyword evidence="3" id="KW-0378">Hydrolase</keyword>
<sequence length="659" mass="73735">MELGGKFKMSKTHYDCSGYATKADMRCSDGRTIRKNAFEECDGKRVPLVWNHEHNNPDAVLGHAILENRPDGVYAYLSFNDTDAGQNCKTLVQHGDIDRLSIWANKLKQVGGDVIHGVIREVSLVLAGANPGAIIDSVMAHGESSDEEAFIRSGEFIVIDDMTHSDKEKEEKEKGDIKVEENNKKQPTSSNEKTIKEIFDDMTEEQKAVVYALIGNALEEAGVKPDEKKKEVKHADSDEGDDAADEDETVADVYETLTDKQKKVVQFLIGQALADAGVSDEADEEEDQEVEHSYEEGENNMKHNIFDSETNVQDQETLSHSDMEEIVKDARRLGSMKEAFLAHGITDIGFMFPDAKVVDGTPGFIKRDDTWVQEVMKTVHKTPFARVKSIFADLTEDDARAKGYIKGNQKAEEVFKMLKRETTPTTIYKKQKLDRDDALDITELDVIAWLKQEMRFMLDEEMARAILVGDGRNSSSNDKINEQNIRPIWTDDDVYTVKYAINITKGTTSDEKAKAFVRGCKKSRKDYKGSGNPVMFMPEDLLTDCLLLEDNNGRVIYDTMEKLATALRVSKIIPVPVMENLSRVKGADTHYLGGLYVNLNDYNVGADKGGEVTMFDDFDIDFNAMKYLMETRASGAMIKPYAAVAIEFVGKTAEMTEAA</sequence>
<feature type="domain" description="Prohead serine protease" evidence="5">
    <location>
        <begin position="15"/>
        <end position="102"/>
    </location>
</feature>
<comment type="caution">
    <text evidence="6">The sequence shown here is derived from an EMBL/GenBank/DDBJ whole genome shotgun (WGS) entry which is preliminary data.</text>
</comment>
<evidence type="ECO:0000313" key="7">
    <source>
        <dbReference type="Proteomes" id="UP000284902"/>
    </source>
</evidence>
<feature type="compositionally biased region" description="Basic and acidic residues" evidence="4">
    <location>
        <begin position="162"/>
        <end position="184"/>
    </location>
</feature>
<feature type="compositionally biased region" description="Basic and acidic residues" evidence="4">
    <location>
        <begin position="224"/>
        <end position="237"/>
    </location>
</feature>
<evidence type="ECO:0000259" key="5">
    <source>
        <dbReference type="Pfam" id="PF04586"/>
    </source>
</evidence>
<dbReference type="InterPro" id="IPR054613">
    <property type="entry name" value="Peptidase_S78_dom"/>
</dbReference>
<name>A0A414P818_9FIRM</name>
<dbReference type="AlphaFoldDB" id="A0A414P818"/>
<evidence type="ECO:0000256" key="2">
    <source>
        <dbReference type="ARBA" id="ARBA00022670"/>
    </source>
</evidence>
<evidence type="ECO:0000256" key="1">
    <source>
        <dbReference type="ARBA" id="ARBA00022612"/>
    </source>
</evidence>
<proteinExistence type="predicted"/>
<keyword evidence="2" id="KW-0645">Protease</keyword>
<feature type="region of interest" description="Disordered" evidence="4">
    <location>
        <begin position="276"/>
        <end position="298"/>
    </location>
</feature>
<dbReference type="Proteomes" id="UP000284902">
    <property type="component" value="Unassembled WGS sequence"/>
</dbReference>
<protein>
    <submittedName>
        <fullName evidence="6">Phage major capsid protein</fullName>
    </submittedName>
</protein>
<feature type="compositionally biased region" description="Acidic residues" evidence="4">
    <location>
        <begin position="238"/>
        <end position="248"/>
    </location>
</feature>
<evidence type="ECO:0000256" key="3">
    <source>
        <dbReference type="ARBA" id="ARBA00022801"/>
    </source>
</evidence>
<dbReference type="GO" id="GO:0006508">
    <property type="term" value="P:proteolysis"/>
    <property type="evidence" value="ECO:0007669"/>
    <property type="project" value="UniProtKB-KW"/>
</dbReference>
<dbReference type="SUPFAM" id="SSF56563">
    <property type="entry name" value="Major capsid protein gp5"/>
    <property type="match status" value="1"/>
</dbReference>
<reference evidence="6 7" key="1">
    <citation type="submission" date="2018-08" db="EMBL/GenBank/DDBJ databases">
        <title>A genome reference for cultivated species of the human gut microbiota.</title>
        <authorList>
            <person name="Zou Y."/>
            <person name="Xue W."/>
            <person name="Luo G."/>
        </authorList>
    </citation>
    <scope>NUCLEOTIDE SEQUENCE [LARGE SCALE GENOMIC DNA]</scope>
    <source>
        <strain evidence="6 7">AM25-1LB</strain>
    </source>
</reference>